<reference evidence="2" key="1">
    <citation type="submission" date="2020-05" db="EMBL/GenBank/DDBJ databases">
        <title>Phylogenomic resolution of chytrid fungi.</title>
        <authorList>
            <person name="Stajich J.E."/>
            <person name="Amses K."/>
            <person name="Simmons R."/>
            <person name="Seto K."/>
            <person name="Myers J."/>
            <person name="Bonds A."/>
            <person name="Quandt C.A."/>
            <person name="Barry K."/>
            <person name="Liu P."/>
            <person name="Grigoriev I."/>
            <person name="Longcore J.E."/>
            <person name="James T.Y."/>
        </authorList>
    </citation>
    <scope>NUCLEOTIDE SEQUENCE</scope>
    <source>
        <strain evidence="2">JEL0379</strain>
    </source>
</reference>
<evidence type="ECO:0000259" key="1">
    <source>
        <dbReference type="Pfam" id="PF23868"/>
    </source>
</evidence>
<feature type="domain" description="Mmc1 C-terminal" evidence="1">
    <location>
        <begin position="388"/>
        <end position="586"/>
    </location>
</feature>
<sequence length="648" mass="70716">MLAAALGRSPRPGVFAIRQTARHALFTPPSLNAGLYAGPLLRTSRLYAAAATAGAADVSATSAPPKPAKELANASALLTQVAELQISLGEPDAHWVGRVNADFGGHFRIAFVGESSAATSDVVEALLKTGAETIPRTAGKIRKIGYGAQSPEVQAEQNHVDIRAPVEWLSRHDVEICELPNFDSITPAQLEDVIYRSDLVVLVTTAQQRLSRLRESAFMEQFYGKGKASVVIAVHGLSPHGSDTIGVLEGIREQVQHYARKDTSPLPHVAIVPVETRNALRSEDVSDLAESSASGVDDLLVSIISRIDTPSDRAAHKSRAAIFTAEQALDRLLVGQTAADRALEQASKELQSLVSRVVRTEKRLVRDFEQADLAVVQDSVSALSAAVRAYFDKVKFWKLFWRSDFVADDLKAMMQRHNLLQAEYRMVYAVGKLNEGLHGLYERVQEHVDSLSQPAPGTPLAEGGAPTRALLQDISRIQQILTHKTSPAPDVSPAGIKINPFFLRDQLVHFDATPHCSELQRKAEKLVRRQLIYQLGLYSSSLLAVHLGVPFAVMAPTALALSASGLGWMRLRWGSLETRFWGNVSQAHKTLKENILNVYEQEFTRGVAKPLVSVIRLLEDAIELRRSDIARNRKAVESALSAIPKTGV</sequence>
<proteinExistence type="predicted"/>
<organism evidence="2 3">
    <name type="scientific">Geranomyces variabilis</name>
    <dbReference type="NCBI Taxonomy" id="109894"/>
    <lineage>
        <taxon>Eukaryota</taxon>
        <taxon>Fungi</taxon>
        <taxon>Fungi incertae sedis</taxon>
        <taxon>Chytridiomycota</taxon>
        <taxon>Chytridiomycota incertae sedis</taxon>
        <taxon>Chytridiomycetes</taxon>
        <taxon>Spizellomycetales</taxon>
        <taxon>Powellomycetaceae</taxon>
        <taxon>Geranomyces</taxon>
    </lineage>
</organism>
<evidence type="ECO:0000313" key="2">
    <source>
        <dbReference type="EMBL" id="KAJ3179366.1"/>
    </source>
</evidence>
<protein>
    <recommendedName>
        <fullName evidence="1">Mmc1 C-terminal domain-containing protein</fullName>
    </recommendedName>
</protein>
<name>A0AAD5TN16_9FUNG</name>
<dbReference type="EMBL" id="JADGJQ010000021">
    <property type="protein sequence ID" value="KAJ3179366.1"/>
    <property type="molecule type" value="Genomic_DNA"/>
</dbReference>
<dbReference type="InterPro" id="IPR056196">
    <property type="entry name" value="Mmc1_C"/>
</dbReference>
<evidence type="ECO:0000313" key="3">
    <source>
        <dbReference type="Proteomes" id="UP001212152"/>
    </source>
</evidence>
<comment type="caution">
    <text evidence="2">The sequence shown here is derived from an EMBL/GenBank/DDBJ whole genome shotgun (WGS) entry which is preliminary data.</text>
</comment>
<dbReference type="Pfam" id="PF23868">
    <property type="entry name" value="Mmc1_C"/>
    <property type="match status" value="1"/>
</dbReference>
<accession>A0AAD5TN16</accession>
<gene>
    <name evidence="2" type="ORF">HDU87_002975</name>
</gene>
<dbReference type="Proteomes" id="UP001212152">
    <property type="component" value="Unassembled WGS sequence"/>
</dbReference>
<keyword evidence="3" id="KW-1185">Reference proteome</keyword>
<dbReference type="AlphaFoldDB" id="A0AAD5TN16"/>